<keyword evidence="2" id="KW-1185">Reference proteome</keyword>
<reference evidence="1 2" key="1">
    <citation type="submission" date="2017-04" db="EMBL/GenBank/DDBJ databases">
        <title>Bacillus krulwichiae AM31D Genome sequencing and assembly.</title>
        <authorList>
            <person name="Krulwich T.A."/>
            <person name="Anastor L."/>
            <person name="Ehrlich R."/>
            <person name="Ehrlich G.D."/>
            <person name="Janto B."/>
        </authorList>
    </citation>
    <scope>NUCLEOTIDE SEQUENCE [LARGE SCALE GENOMIC DNA]</scope>
    <source>
        <strain evidence="1 2">AM31D</strain>
    </source>
</reference>
<dbReference type="Proteomes" id="UP000193006">
    <property type="component" value="Chromosome"/>
</dbReference>
<dbReference type="RefSeq" id="WP_066160501.1">
    <property type="nucleotide sequence ID" value="NZ_CP020814.1"/>
</dbReference>
<organism evidence="1 2">
    <name type="scientific">Halalkalibacter krulwichiae</name>
    <dbReference type="NCBI Taxonomy" id="199441"/>
    <lineage>
        <taxon>Bacteria</taxon>
        <taxon>Bacillati</taxon>
        <taxon>Bacillota</taxon>
        <taxon>Bacilli</taxon>
        <taxon>Bacillales</taxon>
        <taxon>Bacillaceae</taxon>
        <taxon>Halalkalibacter</taxon>
    </lineage>
</organism>
<name>A0A1X9MIR5_9BACI</name>
<protein>
    <submittedName>
        <fullName evidence="1">Uncharacterized protein</fullName>
    </submittedName>
</protein>
<evidence type="ECO:0000313" key="1">
    <source>
        <dbReference type="EMBL" id="ARK32183.1"/>
    </source>
</evidence>
<evidence type="ECO:0000313" key="2">
    <source>
        <dbReference type="Proteomes" id="UP000193006"/>
    </source>
</evidence>
<dbReference type="EMBL" id="CP020814">
    <property type="protein sequence ID" value="ARK32183.1"/>
    <property type="molecule type" value="Genomic_DNA"/>
</dbReference>
<accession>A0A1X9MIR5</accession>
<gene>
    <name evidence="1" type="ORF">BkAM31D_21320</name>
</gene>
<dbReference type="KEGG" id="bkw:BkAM31D_21320"/>
<dbReference type="AlphaFoldDB" id="A0A1X9MIR5"/>
<dbReference type="STRING" id="199441.BkAM31D_21320"/>
<sequence length="193" mass="22766">MDKLNLEGLKAFLDKVISKELVLKKISDELARIERSDVINKELNFFRDNYFVPIFGQQTYNFLLDILDSKVDYYRDHIENLDVYYELKLFESKHNFLITRAYNQFANPMGFMQLNNTFDNSGRFLIELVRSDGASVRVNMNYNQKVDMALGLLSQTINEMSHFSDHVATEKFKRIEKELLRCLESVKHYGPKQ</sequence>
<proteinExistence type="predicted"/>